<reference evidence="1" key="1">
    <citation type="submission" date="2018-02" db="EMBL/GenBank/DDBJ databases">
        <title>Rhizophora mucronata_Transcriptome.</title>
        <authorList>
            <person name="Meera S.P."/>
            <person name="Sreeshan A."/>
            <person name="Augustine A."/>
        </authorList>
    </citation>
    <scope>NUCLEOTIDE SEQUENCE</scope>
    <source>
        <tissue evidence="1">Leaf</tissue>
    </source>
</reference>
<proteinExistence type="predicted"/>
<accession>A0A2P2MWH1</accession>
<dbReference type="EMBL" id="GGEC01054092">
    <property type="protein sequence ID" value="MBX34576.1"/>
    <property type="molecule type" value="Transcribed_RNA"/>
</dbReference>
<sequence>MQRISSTLTLT</sequence>
<evidence type="ECO:0000313" key="1">
    <source>
        <dbReference type="EMBL" id="MBX34576.1"/>
    </source>
</evidence>
<protein>
    <submittedName>
        <fullName evidence="1">Uncharacterized protein</fullName>
    </submittedName>
</protein>
<organism evidence="1">
    <name type="scientific">Rhizophora mucronata</name>
    <name type="common">Asiatic mangrove</name>
    <dbReference type="NCBI Taxonomy" id="61149"/>
    <lineage>
        <taxon>Eukaryota</taxon>
        <taxon>Viridiplantae</taxon>
        <taxon>Streptophyta</taxon>
        <taxon>Embryophyta</taxon>
        <taxon>Tracheophyta</taxon>
        <taxon>Spermatophyta</taxon>
        <taxon>Magnoliopsida</taxon>
        <taxon>eudicotyledons</taxon>
        <taxon>Gunneridae</taxon>
        <taxon>Pentapetalae</taxon>
        <taxon>rosids</taxon>
        <taxon>fabids</taxon>
        <taxon>Malpighiales</taxon>
        <taxon>Rhizophoraceae</taxon>
        <taxon>Rhizophora</taxon>
    </lineage>
</organism>
<name>A0A2P2MWH1_RHIMU</name>